<sequence length="96" mass="10855">MHLKDAYKKKAEAELELAQAKLVELRAKSKNFGAEAHLNYAKHLDDFEHAITNAKHKLHELGEAGEDAWEKLKDGVESALRSSSNKLRDIANKFKD</sequence>
<evidence type="ECO:0000256" key="1">
    <source>
        <dbReference type="SAM" id="Coils"/>
    </source>
</evidence>
<dbReference type="Gene3D" id="1.10.287.3550">
    <property type="match status" value="1"/>
</dbReference>
<reference evidence="3" key="1">
    <citation type="submission" date="2005-08" db="EMBL/GenBank/DDBJ databases">
        <title>Complete sequence of Chlorobium chlorochromatii CaD3.</title>
        <authorList>
            <person name="Copeland A."/>
            <person name="Lucas S."/>
            <person name="Lapidus A."/>
            <person name="Barry K."/>
            <person name="Detter J.C."/>
            <person name="Glavina T."/>
            <person name="Hammon N."/>
            <person name="Israni S."/>
            <person name="Pitluck S."/>
            <person name="Bryant D."/>
            <person name="Schmutz J."/>
            <person name="Larimer F."/>
            <person name="Land M."/>
            <person name="Kyrpides N."/>
            <person name="Ivanova N."/>
            <person name="Richardson P."/>
        </authorList>
    </citation>
    <scope>NUCLEOTIDE SEQUENCE [LARGE SCALE GENOMIC DNA]</scope>
    <source>
        <strain evidence="3">CaD3</strain>
    </source>
</reference>
<protein>
    <submittedName>
        <fullName evidence="3">Uncharacterized conserved coiled coil protein</fullName>
    </submittedName>
</protein>
<feature type="domain" description="STIM1/2 Orai1-activating region" evidence="2">
    <location>
        <begin position="6"/>
        <end position="67"/>
    </location>
</feature>
<dbReference type="AlphaFoldDB" id="Q3ARS7"/>
<dbReference type="OrthoDB" id="426827at2"/>
<dbReference type="KEGG" id="cch:Cag_1036"/>
<feature type="coiled-coil region" evidence="1">
    <location>
        <begin position="3"/>
        <end position="35"/>
    </location>
</feature>
<evidence type="ECO:0000259" key="2">
    <source>
        <dbReference type="Pfam" id="PF16533"/>
    </source>
</evidence>
<proteinExistence type="predicted"/>
<evidence type="ECO:0000313" key="3">
    <source>
        <dbReference type="EMBL" id="ABB28298.1"/>
    </source>
</evidence>
<dbReference type="HOGENOM" id="CLU_142668_2_0_10"/>
<organism evidence="3">
    <name type="scientific">Chlorobium chlorochromatii (strain CaD3)</name>
    <dbReference type="NCBI Taxonomy" id="340177"/>
    <lineage>
        <taxon>Bacteria</taxon>
        <taxon>Pseudomonadati</taxon>
        <taxon>Chlorobiota</taxon>
        <taxon>Chlorobiia</taxon>
        <taxon>Chlorobiales</taxon>
        <taxon>Chlorobiaceae</taxon>
        <taxon>Chlorobium/Pelodictyon group</taxon>
        <taxon>Chlorobium</taxon>
    </lineage>
</organism>
<dbReference type="Pfam" id="PF16533">
    <property type="entry name" value="SOAR"/>
    <property type="match status" value="1"/>
</dbReference>
<dbReference type="eggNOG" id="ENOG5032CFE">
    <property type="taxonomic scope" value="Bacteria"/>
</dbReference>
<keyword evidence="1" id="KW-0175">Coiled coil</keyword>
<dbReference type="InterPro" id="IPR032393">
    <property type="entry name" value="SOAR_STIM1/2"/>
</dbReference>
<gene>
    <name evidence="3" type="ordered locus">Cag_1036</name>
</gene>
<accession>Q3ARS7</accession>
<dbReference type="STRING" id="340177.Cag_1036"/>
<dbReference type="EMBL" id="CP000108">
    <property type="protein sequence ID" value="ABB28298.1"/>
    <property type="molecule type" value="Genomic_DNA"/>
</dbReference>
<name>Q3ARS7_CHLCH</name>